<dbReference type="AlphaFoldDB" id="A0AA39U5G8"/>
<keyword evidence="1" id="KW-1133">Transmembrane helix</keyword>
<comment type="caution">
    <text evidence="2">The sequence shown here is derived from an EMBL/GenBank/DDBJ whole genome shotgun (WGS) entry which is preliminary data.</text>
</comment>
<sequence length="251" mass="28334">MDFWCSLYNGRVDIPSDLTDNHKAWVFQYLDANLNSAILHALIHGIYTGITAVTLWNIYINQCWQIRRALVVVIILLYSLTTIDFAANWTWMHFAFIQNGKSFWTAFLKFYNETQAMLVVEGITSSISTIIADLYIIWCCWIVWGQCWITVLLPILFLIAATASIARVHSRSQTLLPLIKHPMKGVAPTLLIGRAAAGHTQPNNDDDSTTSSEASTTSYQELIVESSVYEVDIEAQQEQGVALIEVVERTE</sequence>
<feature type="transmembrane region" description="Helical" evidence="1">
    <location>
        <begin position="70"/>
        <end position="91"/>
    </location>
</feature>
<feature type="transmembrane region" description="Helical" evidence="1">
    <location>
        <begin position="135"/>
        <end position="161"/>
    </location>
</feature>
<keyword evidence="1" id="KW-0472">Membrane</keyword>
<protein>
    <submittedName>
        <fullName evidence="2">Uncharacterized protein</fullName>
    </submittedName>
</protein>
<dbReference type="Proteomes" id="UP001175227">
    <property type="component" value="Unassembled WGS sequence"/>
</dbReference>
<dbReference type="EMBL" id="JAUEPR010000078">
    <property type="protein sequence ID" value="KAK0467400.1"/>
    <property type="molecule type" value="Genomic_DNA"/>
</dbReference>
<name>A0AA39U5G8_9AGAR</name>
<gene>
    <name evidence="2" type="ORF">IW261DRAFT_1426629</name>
</gene>
<organism evidence="2 3">
    <name type="scientific">Armillaria novae-zelandiae</name>
    <dbReference type="NCBI Taxonomy" id="153914"/>
    <lineage>
        <taxon>Eukaryota</taxon>
        <taxon>Fungi</taxon>
        <taxon>Dikarya</taxon>
        <taxon>Basidiomycota</taxon>
        <taxon>Agaricomycotina</taxon>
        <taxon>Agaricomycetes</taxon>
        <taxon>Agaricomycetidae</taxon>
        <taxon>Agaricales</taxon>
        <taxon>Marasmiineae</taxon>
        <taxon>Physalacriaceae</taxon>
        <taxon>Armillaria</taxon>
    </lineage>
</organism>
<evidence type="ECO:0000256" key="1">
    <source>
        <dbReference type="SAM" id="Phobius"/>
    </source>
</evidence>
<keyword evidence="3" id="KW-1185">Reference proteome</keyword>
<feature type="transmembrane region" description="Helical" evidence="1">
    <location>
        <begin position="37"/>
        <end position="58"/>
    </location>
</feature>
<keyword evidence="1" id="KW-0812">Transmembrane</keyword>
<evidence type="ECO:0000313" key="2">
    <source>
        <dbReference type="EMBL" id="KAK0467400.1"/>
    </source>
</evidence>
<proteinExistence type="predicted"/>
<reference evidence="2" key="1">
    <citation type="submission" date="2023-06" db="EMBL/GenBank/DDBJ databases">
        <authorList>
            <consortium name="Lawrence Berkeley National Laboratory"/>
            <person name="Ahrendt S."/>
            <person name="Sahu N."/>
            <person name="Indic B."/>
            <person name="Wong-Bajracharya J."/>
            <person name="Merenyi Z."/>
            <person name="Ke H.-M."/>
            <person name="Monk M."/>
            <person name="Kocsube S."/>
            <person name="Drula E."/>
            <person name="Lipzen A."/>
            <person name="Balint B."/>
            <person name="Henrissat B."/>
            <person name="Andreopoulos B."/>
            <person name="Martin F.M."/>
            <person name="Harder C.B."/>
            <person name="Rigling D."/>
            <person name="Ford K.L."/>
            <person name="Foster G.D."/>
            <person name="Pangilinan J."/>
            <person name="Papanicolaou A."/>
            <person name="Barry K."/>
            <person name="LaButti K."/>
            <person name="Viragh M."/>
            <person name="Koriabine M."/>
            <person name="Yan M."/>
            <person name="Riley R."/>
            <person name="Champramary S."/>
            <person name="Plett K.L."/>
            <person name="Tsai I.J."/>
            <person name="Slot J."/>
            <person name="Sipos G."/>
            <person name="Plett J."/>
            <person name="Nagy L.G."/>
            <person name="Grigoriev I.V."/>
        </authorList>
    </citation>
    <scope>NUCLEOTIDE SEQUENCE</scope>
    <source>
        <strain evidence="2">ICMP 16352</strain>
    </source>
</reference>
<evidence type="ECO:0000313" key="3">
    <source>
        <dbReference type="Proteomes" id="UP001175227"/>
    </source>
</evidence>
<accession>A0AA39U5G8</accession>